<accession>A0ABW6GHJ3</accession>
<dbReference type="InterPro" id="IPR000731">
    <property type="entry name" value="SSD"/>
</dbReference>
<dbReference type="Gene3D" id="1.20.1640.10">
    <property type="entry name" value="Multidrug efflux transporter AcrB transmembrane domain"/>
    <property type="match status" value="2"/>
</dbReference>
<dbReference type="PROSITE" id="PS50156">
    <property type="entry name" value="SSD"/>
    <property type="match status" value="1"/>
</dbReference>
<dbReference type="PANTHER" id="PTHR33406:SF6">
    <property type="entry name" value="MEMBRANE PROTEIN YDGH-RELATED"/>
    <property type="match status" value="1"/>
</dbReference>
<sequence>MIRALTGFSTRHAWKVIALWAVLGVALAGISPVLFARVTGSSTADFLPARYDSAAALRVAEEHFGLRPDATTVTVLVARADGAALTDADRRRIDAEAAGLARQRVVMPRKGDEPSFLVTDRSQTPQVAPAMVAPDGGFELLAVELAGNAADEGVQEVYRAFRDSARERFAAAGMRTGFTGGLAEAADSADANRTAAAVGSALVVGLIVLLNVLVFRSVLAAVLPLLAVALIGGAAGGAVAGLAELTGLRLDASTPSLISVVLLGIGVDYLLFLLFRFREVLRERPDAPARSVAAEVSGRVGTAITSAALTIVAAFATLGVAGFGQFRSLGPAIAVAVLVMLLGSLTLMPALLGACGRGMFWPSRALRREPRPGVAARLGELVARRPAAALLASVALLGALAAGLVGMRMDYGLGGSSGTPAAATAAEISRSLPAGVSDPVTVYATADGGGAVDPAAFAGLARELGAVPGVGQVADPVGSADGRAVRIDVYPTADPQGAQARALVSGPLRAAVAAHSPAGASAHVGGTAAVFADVADAVDRDLLVVFPVAAALIALILLLLLRSLLAPAALLLSVGLGFAATLGSATLVFQHLLDRPGVAFTLPLVLFLFVVALGTDYNILITDRIREEMRRPGPARAAVARAVRHTAPAVATAGLVLGGSFATLATTPGSEQIAFSLTLGILLSALLLSLVVVPAVAALLGRSLWWPLRSAPEAPEAPEQAPPAPAGTADVPAWESAR</sequence>
<comment type="subcellular location">
    <subcellularLocation>
        <location evidence="1">Cell membrane</location>
        <topology evidence="1">Multi-pass membrane protein</topology>
    </subcellularLocation>
</comment>
<feature type="transmembrane region" description="Helical" evidence="8">
    <location>
        <begin position="296"/>
        <end position="323"/>
    </location>
</feature>
<dbReference type="InterPro" id="IPR004869">
    <property type="entry name" value="MMPL_dom"/>
</dbReference>
<comment type="similarity">
    <text evidence="2">Belongs to the resistance-nodulation-cell division (RND) (TC 2.A.6) family. MmpL subfamily.</text>
</comment>
<dbReference type="Proteomes" id="UP001599542">
    <property type="component" value="Unassembled WGS sequence"/>
</dbReference>
<evidence type="ECO:0000256" key="8">
    <source>
        <dbReference type="SAM" id="Phobius"/>
    </source>
</evidence>
<protein>
    <submittedName>
        <fullName evidence="10">MMPL family transporter</fullName>
    </submittedName>
</protein>
<evidence type="ECO:0000256" key="5">
    <source>
        <dbReference type="ARBA" id="ARBA00022989"/>
    </source>
</evidence>
<organism evidence="10 11">
    <name type="scientific">Kitasatospora phosalacinea</name>
    <dbReference type="NCBI Taxonomy" id="2065"/>
    <lineage>
        <taxon>Bacteria</taxon>
        <taxon>Bacillati</taxon>
        <taxon>Actinomycetota</taxon>
        <taxon>Actinomycetes</taxon>
        <taxon>Kitasatosporales</taxon>
        <taxon>Streptomycetaceae</taxon>
        <taxon>Kitasatospora</taxon>
    </lineage>
</organism>
<dbReference type="SUPFAM" id="SSF82866">
    <property type="entry name" value="Multidrug efflux transporter AcrB transmembrane domain"/>
    <property type="match status" value="2"/>
</dbReference>
<evidence type="ECO:0000313" key="11">
    <source>
        <dbReference type="Proteomes" id="UP001599542"/>
    </source>
</evidence>
<evidence type="ECO:0000256" key="7">
    <source>
        <dbReference type="SAM" id="MobiDB-lite"/>
    </source>
</evidence>
<feature type="transmembrane region" description="Helical" evidence="8">
    <location>
        <begin position="642"/>
        <end position="661"/>
    </location>
</feature>
<keyword evidence="5 8" id="KW-1133">Transmembrane helix</keyword>
<keyword evidence="3" id="KW-1003">Cell membrane</keyword>
<keyword evidence="4 8" id="KW-0812">Transmembrane</keyword>
<evidence type="ECO:0000256" key="4">
    <source>
        <dbReference type="ARBA" id="ARBA00022692"/>
    </source>
</evidence>
<dbReference type="Pfam" id="PF03176">
    <property type="entry name" value="MMPL"/>
    <property type="match status" value="2"/>
</dbReference>
<gene>
    <name evidence="10" type="ORF">ACFW6T_09360</name>
</gene>
<comment type="caution">
    <text evidence="10">The sequence shown here is derived from an EMBL/GenBank/DDBJ whole genome shotgun (WGS) entry which is preliminary data.</text>
</comment>
<feature type="transmembrane region" description="Helical" evidence="8">
    <location>
        <begin position="255"/>
        <end position="275"/>
    </location>
</feature>
<name>A0ABW6GHJ3_9ACTN</name>
<proteinExistence type="inferred from homology"/>
<dbReference type="PANTHER" id="PTHR33406">
    <property type="entry name" value="MEMBRANE PROTEIN MJ1562-RELATED"/>
    <property type="match status" value="1"/>
</dbReference>
<feature type="transmembrane region" description="Helical" evidence="8">
    <location>
        <begin position="195"/>
        <end position="215"/>
    </location>
</feature>
<feature type="transmembrane region" description="Helical" evidence="8">
    <location>
        <begin position="329"/>
        <end position="354"/>
    </location>
</feature>
<dbReference type="RefSeq" id="WP_380321900.1">
    <property type="nucleotide sequence ID" value="NZ_JBHYPW010000015.1"/>
</dbReference>
<feature type="transmembrane region" description="Helical" evidence="8">
    <location>
        <begin position="222"/>
        <end position="243"/>
    </location>
</feature>
<feature type="region of interest" description="Disordered" evidence="7">
    <location>
        <begin position="713"/>
        <end position="738"/>
    </location>
</feature>
<feature type="transmembrane region" description="Helical" evidence="8">
    <location>
        <begin position="387"/>
        <end position="407"/>
    </location>
</feature>
<feature type="transmembrane region" description="Helical" evidence="8">
    <location>
        <begin position="568"/>
        <end position="592"/>
    </location>
</feature>
<feature type="transmembrane region" description="Helical" evidence="8">
    <location>
        <begin position="542"/>
        <end position="561"/>
    </location>
</feature>
<evidence type="ECO:0000256" key="3">
    <source>
        <dbReference type="ARBA" id="ARBA00022475"/>
    </source>
</evidence>
<evidence type="ECO:0000256" key="6">
    <source>
        <dbReference type="ARBA" id="ARBA00023136"/>
    </source>
</evidence>
<dbReference type="EMBL" id="JBHYPX010000013">
    <property type="protein sequence ID" value="MFE1352182.1"/>
    <property type="molecule type" value="Genomic_DNA"/>
</dbReference>
<keyword evidence="11" id="KW-1185">Reference proteome</keyword>
<keyword evidence="6 8" id="KW-0472">Membrane</keyword>
<evidence type="ECO:0000256" key="1">
    <source>
        <dbReference type="ARBA" id="ARBA00004651"/>
    </source>
</evidence>
<feature type="domain" description="SSD" evidence="9">
    <location>
        <begin position="241"/>
        <end position="354"/>
    </location>
</feature>
<dbReference type="InterPro" id="IPR050545">
    <property type="entry name" value="Mycobact_MmpL"/>
</dbReference>
<evidence type="ECO:0000259" key="9">
    <source>
        <dbReference type="PROSITE" id="PS50156"/>
    </source>
</evidence>
<feature type="transmembrane region" description="Helical" evidence="8">
    <location>
        <begin position="598"/>
        <end position="621"/>
    </location>
</feature>
<evidence type="ECO:0000313" key="10">
    <source>
        <dbReference type="EMBL" id="MFE1352182.1"/>
    </source>
</evidence>
<reference evidence="10 11" key="1">
    <citation type="submission" date="2024-09" db="EMBL/GenBank/DDBJ databases">
        <title>The Natural Products Discovery Center: Release of the First 8490 Sequenced Strains for Exploring Actinobacteria Biosynthetic Diversity.</title>
        <authorList>
            <person name="Kalkreuter E."/>
            <person name="Kautsar S.A."/>
            <person name="Yang D."/>
            <person name="Bader C.D."/>
            <person name="Teijaro C.N."/>
            <person name="Fluegel L."/>
            <person name="Davis C.M."/>
            <person name="Simpson J.R."/>
            <person name="Lauterbach L."/>
            <person name="Steele A.D."/>
            <person name="Gui C."/>
            <person name="Meng S."/>
            <person name="Li G."/>
            <person name="Viehrig K."/>
            <person name="Ye F."/>
            <person name="Su P."/>
            <person name="Kiefer A.F."/>
            <person name="Nichols A."/>
            <person name="Cepeda A.J."/>
            <person name="Yan W."/>
            <person name="Fan B."/>
            <person name="Jiang Y."/>
            <person name="Adhikari A."/>
            <person name="Zheng C.-J."/>
            <person name="Schuster L."/>
            <person name="Cowan T.M."/>
            <person name="Smanski M.J."/>
            <person name="Chevrette M.G."/>
            <person name="De Carvalho L.P.S."/>
            <person name="Shen B."/>
        </authorList>
    </citation>
    <scope>NUCLEOTIDE SEQUENCE [LARGE SCALE GENOMIC DNA]</scope>
    <source>
        <strain evidence="10 11">NPDC058753</strain>
    </source>
</reference>
<feature type="transmembrane region" description="Helical" evidence="8">
    <location>
        <begin position="673"/>
        <end position="700"/>
    </location>
</feature>
<evidence type="ECO:0000256" key="2">
    <source>
        <dbReference type="ARBA" id="ARBA00010157"/>
    </source>
</evidence>